<sequence length="69" mass="8061">PAQRRCRSVEKTQNEKRKPILRRRNSSEWQENIACAAKRGVKNWSQWSELNRRPAVTACKLDLSSAKHT</sequence>
<gene>
    <name evidence="2" type="ORF">METZ01_LOCUS392334</name>
</gene>
<feature type="region of interest" description="Disordered" evidence="1">
    <location>
        <begin position="1"/>
        <end position="23"/>
    </location>
</feature>
<organism evidence="2">
    <name type="scientific">marine metagenome</name>
    <dbReference type="NCBI Taxonomy" id="408172"/>
    <lineage>
        <taxon>unclassified sequences</taxon>
        <taxon>metagenomes</taxon>
        <taxon>ecological metagenomes</taxon>
    </lineage>
</organism>
<accession>A0A382UZ58</accession>
<dbReference type="EMBL" id="UINC01147892">
    <property type="protein sequence ID" value="SVD39480.1"/>
    <property type="molecule type" value="Genomic_DNA"/>
</dbReference>
<dbReference type="AlphaFoldDB" id="A0A382UZ58"/>
<name>A0A382UZ58_9ZZZZ</name>
<protein>
    <submittedName>
        <fullName evidence="2">Uncharacterized protein</fullName>
    </submittedName>
</protein>
<feature type="non-terminal residue" evidence="2">
    <location>
        <position position="1"/>
    </location>
</feature>
<evidence type="ECO:0000256" key="1">
    <source>
        <dbReference type="SAM" id="MobiDB-lite"/>
    </source>
</evidence>
<feature type="compositionally biased region" description="Basic and acidic residues" evidence="1">
    <location>
        <begin position="7"/>
        <end position="18"/>
    </location>
</feature>
<reference evidence="2" key="1">
    <citation type="submission" date="2018-05" db="EMBL/GenBank/DDBJ databases">
        <authorList>
            <person name="Lanie J.A."/>
            <person name="Ng W.-L."/>
            <person name="Kazmierczak K.M."/>
            <person name="Andrzejewski T.M."/>
            <person name="Davidsen T.M."/>
            <person name="Wayne K.J."/>
            <person name="Tettelin H."/>
            <person name="Glass J.I."/>
            <person name="Rusch D."/>
            <person name="Podicherti R."/>
            <person name="Tsui H.-C.T."/>
            <person name="Winkler M.E."/>
        </authorList>
    </citation>
    <scope>NUCLEOTIDE SEQUENCE</scope>
</reference>
<proteinExistence type="predicted"/>
<evidence type="ECO:0000313" key="2">
    <source>
        <dbReference type="EMBL" id="SVD39480.1"/>
    </source>
</evidence>